<sequence length="193" mass="22425">MPSARSGKGLALGSYYYSVANSVAATIRKQSNLTKHTLRLATLTVVDDRDRGLPAGDEAAFNNRLAEVLTYLRNKERLQMVQYLQKEHLRQEKIKKWASLNRRGAVMSTSMFGERWYLRLKREKLKRKANARADFVIDVLIKAVNKLTEDYEVALGHVVAQLRIMYHKWMYRIDDNFRLHSAFEKTTYNIVSL</sequence>
<evidence type="ECO:0000313" key="2">
    <source>
        <dbReference type="Proteomes" id="UP000050761"/>
    </source>
</evidence>
<protein>
    <submittedName>
        <fullName evidence="3">HTH CENPB-type domain-containing protein</fullName>
    </submittedName>
</protein>
<proteinExistence type="predicted"/>
<name>A0A183F7H8_HELPZ</name>
<gene>
    <name evidence="1" type="ORF">HPBE_LOCUS2121</name>
</gene>
<evidence type="ECO:0000313" key="3">
    <source>
        <dbReference type="WBParaSite" id="HPBE_0000212001-mRNA-1"/>
    </source>
</evidence>
<dbReference type="EMBL" id="UZAH01002843">
    <property type="protein sequence ID" value="VDO23182.1"/>
    <property type="molecule type" value="Genomic_DNA"/>
</dbReference>
<dbReference type="Proteomes" id="UP000050761">
    <property type="component" value="Unassembled WGS sequence"/>
</dbReference>
<keyword evidence="2" id="KW-1185">Reference proteome</keyword>
<dbReference type="AlphaFoldDB" id="A0A183F7H8"/>
<accession>A0A183F7H8</accession>
<organism evidence="2 3">
    <name type="scientific">Heligmosomoides polygyrus</name>
    <name type="common">Parasitic roundworm</name>
    <dbReference type="NCBI Taxonomy" id="6339"/>
    <lineage>
        <taxon>Eukaryota</taxon>
        <taxon>Metazoa</taxon>
        <taxon>Ecdysozoa</taxon>
        <taxon>Nematoda</taxon>
        <taxon>Chromadorea</taxon>
        <taxon>Rhabditida</taxon>
        <taxon>Rhabditina</taxon>
        <taxon>Rhabditomorpha</taxon>
        <taxon>Strongyloidea</taxon>
        <taxon>Heligmosomidae</taxon>
        <taxon>Heligmosomoides</taxon>
    </lineage>
</organism>
<reference evidence="1 2" key="1">
    <citation type="submission" date="2018-11" db="EMBL/GenBank/DDBJ databases">
        <authorList>
            <consortium name="Pathogen Informatics"/>
        </authorList>
    </citation>
    <scope>NUCLEOTIDE SEQUENCE [LARGE SCALE GENOMIC DNA]</scope>
</reference>
<reference evidence="3" key="2">
    <citation type="submission" date="2019-09" db="UniProtKB">
        <authorList>
            <consortium name="WormBaseParasite"/>
        </authorList>
    </citation>
    <scope>IDENTIFICATION</scope>
</reference>
<evidence type="ECO:0000313" key="1">
    <source>
        <dbReference type="EMBL" id="VDO23182.1"/>
    </source>
</evidence>
<dbReference type="WBParaSite" id="HPBE_0000212001-mRNA-1">
    <property type="protein sequence ID" value="HPBE_0000212001-mRNA-1"/>
    <property type="gene ID" value="HPBE_0000212001"/>
</dbReference>
<accession>A0A3P7X0Q3</accession>